<evidence type="ECO:0000259" key="2">
    <source>
        <dbReference type="Pfam" id="PF05050"/>
    </source>
</evidence>
<gene>
    <name evidence="3" type="ORF">HT576_11940</name>
    <name evidence="4" type="ORF">HTZ84_09010</name>
</gene>
<keyword evidence="3" id="KW-0489">Methyltransferase</keyword>
<dbReference type="Proteomes" id="UP001016761">
    <property type="component" value="Unassembled WGS sequence"/>
</dbReference>
<dbReference type="RefSeq" id="WP_174680361.1">
    <property type="nucleotide sequence ID" value="NZ_JABUQZ010000001.1"/>
</dbReference>
<dbReference type="EMBL" id="JABUQZ010000001">
    <property type="protein sequence ID" value="NUC72448.1"/>
    <property type="molecule type" value="Genomic_DNA"/>
</dbReference>
<dbReference type="Gene3D" id="3.40.50.150">
    <property type="entry name" value="Vaccinia Virus protein VP39"/>
    <property type="match status" value="1"/>
</dbReference>
<protein>
    <submittedName>
        <fullName evidence="3">FkbM family methyltransferase</fullName>
    </submittedName>
</protein>
<accession>A0A8J8GLA9</accession>
<dbReference type="Proteomes" id="UP000728647">
    <property type="component" value="Unassembled WGS sequence"/>
</dbReference>
<dbReference type="GO" id="GO:0008168">
    <property type="term" value="F:methyltransferase activity"/>
    <property type="evidence" value="ECO:0007669"/>
    <property type="project" value="UniProtKB-KW"/>
</dbReference>
<sequence>MAAIDSIERLFQTVYRGPIKRAAHATGINELLEWGLWAGYRTINGGEKTLRIDGETATFAVPTRSTLGVLSVAETVEKPIYRDLLERVRPDDVFWDVGANAGTYSCLVGSRLAGDGAAVSFEPYPPTVDLLRRNLRRNGVDATVAPFALGDADGTTELAVRYDDEPGSQEHTLTPERRESADVVDTVTVPVRRGDTLVDDGTLPEPTVLKIDAEGAGPAVLAGLESTLSNGAVRRVYVEPHGNTDELESTLTEFGFSVAREYLGRHRSNRNPILVARQGSTGSTGRVSRLLGRGGEEPRPS</sequence>
<keyword evidence="3" id="KW-0808">Transferase</keyword>
<keyword evidence="6" id="KW-1185">Reference proteome</keyword>
<proteinExistence type="predicted"/>
<evidence type="ECO:0000313" key="4">
    <source>
        <dbReference type="EMBL" id="NUC72448.1"/>
    </source>
</evidence>
<feature type="region of interest" description="Disordered" evidence="1">
    <location>
        <begin position="276"/>
        <end position="301"/>
    </location>
</feature>
<dbReference type="OrthoDB" id="275825at2157"/>
<comment type="caution">
    <text evidence="3">The sequence shown here is derived from an EMBL/GenBank/DDBJ whole genome shotgun (WGS) entry which is preliminary data.</text>
</comment>
<dbReference type="InterPro" id="IPR006342">
    <property type="entry name" value="FkbM_mtfrase"/>
</dbReference>
<dbReference type="PANTHER" id="PTHR34203">
    <property type="entry name" value="METHYLTRANSFERASE, FKBM FAMILY PROTEIN"/>
    <property type="match status" value="1"/>
</dbReference>
<evidence type="ECO:0000313" key="6">
    <source>
        <dbReference type="Proteomes" id="UP001016761"/>
    </source>
</evidence>
<dbReference type="AlphaFoldDB" id="A0A8J8GLA9"/>
<dbReference type="InterPro" id="IPR052514">
    <property type="entry name" value="SAM-dependent_MTase"/>
</dbReference>
<dbReference type="NCBIfam" id="TIGR01444">
    <property type="entry name" value="fkbM_fam"/>
    <property type="match status" value="1"/>
</dbReference>
<organism evidence="3 5">
    <name type="scientific">Haloterrigena gelatinilytica</name>
    <dbReference type="NCBI Taxonomy" id="2741724"/>
    <lineage>
        <taxon>Archaea</taxon>
        <taxon>Methanobacteriati</taxon>
        <taxon>Methanobacteriota</taxon>
        <taxon>Stenosarchaea group</taxon>
        <taxon>Halobacteria</taxon>
        <taxon>Halobacteriales</taxon>
        <taxon>Natrialbaceae</taxon>
        <taxon>Haloterrigena</taxon>
    </lineage>
</organism>
<dbReference type="GO" id="GO:0032259">
    <property type="term" value="P:methylation"/>
    <property type="evidence" value="ECO:0007669"/>
    <property type="project" value="UniProtKB-KW"/>
</dbReference>
<dbReference type="PANTHER" id="PTHR34203:SF15">
    <property type="entry name" value="SLL1173 PROTEIN"/>
    <property type="match status" value="1"/>
</dbReference>
<evidence type="ECO:0000313" key="5">
    <source>
        <dbReference type="Proteomes" id="UP000728647"/>
    </source>
</evidence>
<dbReference type="Pfam" id="PF05050">
    <property type="entry name" value="Methyltransf_21"/>
    <property type="match status" value="1"/>
</dbReference>
<name>A0A8J8GLA9_9EURY</name>
<dbReference type="SUPFAM" id="SSF53335">
    <property type="entry name" value="S-adenosyl-L-methionine-dependent methyltransferases"/>
    <property type="match status" value="1"/>
</dbReference>
<evidence type="ECO:0000256" key="1">
    <source>
        <dbReference type="SAM" id="MobiDB-lite"/>
    </source>
</evidence>
<dbReference type="EMBL" id="JABURA010000001">
    <property type="protein sequence ID" value="NUB91726.1"/>
    <property type="molecule type" value="Genomic_DNA"/>
</dbReference>
<dbReference type="InterPro" id="IPR029063">
    <property type="entry name" value="SAM-dependent_MTases_sf"/>
</dbReference>
<feature type="domain" description="Methyltransferase FkbM" evidence="2">
    <location>
        <begin position="96"/>
        <end position="257"/>
    </location>
</feature>
<evidence type="ECO:0000313" key="3">
    <source>
        <dbReference type="EMBL" id="NUB91726.1"/>
    </source>
</evidence>
<reference evidence="3 6" key="1">
    <citation type="submission" date="2020-06" db="EMBL/GenBank/DDBJ databases">
        <title>Haloterrigena sp. nov., an extremely halophilic archaeon isolated from a saline sediment.</title>
        <authorList>
            <person name="Liu B.-B."/>
        </authorList>
    </citation>
    <scope>NUCLEOTIDE SEQUENCE</scope>
    <source>
        <strain evidence="3">SYSU A121-1</strain>
        <strain evidence="4 6">SYSU A558-1</strain>
    </source>
</reference>